<dbReference type="InterPro" id="IPR036427">
    <property type="entry name" value="Bromodomain-like_sf"/>
</dbReference>
<evidence type="ECO:0000256" key="4">
    <source>
        <dbReference type="ARBA" id="ARBA00022723"/>
    </source>
</evidence>
<evidence type="ECO:0000259" key="18">
    <source>
        <dbReference type="PROSITE" id="PS50076"/>
    </source>
</evidence>
<dbReference type="Pfam" id="PF23460">
    <property type="entry name" value="ZMYND8_CC"/>
    <property type="match status" value="1"/>
</dbReference>
<feature type="compositionally biased region" description="Basic and acidic residues" evidence="16">
    <location>
        <begin position="524"/>
        <end position="533"/>
    </location>
</feature>
<feature type="compositionally biased region" description="Acidic residues" evidence="16">
    <location>
        <begin position="666"/>
        <end position="680"/>
    </location>
</feature>
<dbReference type="EMBL" id="PZQS01000004">
    <property type="protein sequence ID" value="PVD32560.1"/>
    <property type="molecule type" value="Genomic_DNA"/>
</dbReference>
<dbReference type="GO" id="GO:0140006">
    <property type="term" value="F:histone H3 reader activity"/>
    <property type="evidence" value="ECO:0007669"/>
    <property type="project" value="UniProtKB-ARBA"/>
</dbReference>
<dbReference type="PROSITE" id="PS01360">
    <property type="entry name" value="ZF_MYND_1"/>
    <property type="match status" value="1"/>
</dbReference>
<dbReference type="PRINTS" id="PR00449">
    <property type="entry name" value="RASTRNSFRMNG"/>
</dbReference>
<evidence type="ECO:0000256" key="9">
    <source>
        <dbReference type="ARBA" id="ARBA00023015"/>
    </source>
</evidence>
<dbReference type="InterPro" id="IPR011011">
    <property type="entry name" value="Znf_FYVE_PHD"/>
</dbReference>
<dbReference type="InterPro" id="IPR000313">
    <property type="entry name" value="PWWP_dom"/>
</dbReference>
<feature type="compositionally biased region" description="Polar residues" evidence="16">
    <location>
        <begin position="765"/>
        <end position="775"/>
    </location>
</feature>
<dbReference type="SUPFAM" id="SSF47370">
    <property type="entry name" value="Bromodomain"/>
    <property type="match status" value="1"/>
</dbReference>
<dbReference type="Gene3D" id="6.10.140.2220">
    <property type="match status" value="1"/>
</dbReference>
<feature type="compositionally biased region" description="Basic and acidic residues" evidence="16">
    <location>
        <begin position="605"/>
        <end position="628"/>
    </location>
</feature>
<keyword evidence="5" id="KW-0547">Nucleotide-binding</keyword>
<dbReference type="InterPro" id="IPR044075">
    <property type="entry name" value="PRKCBP1_PHD"/>
</dbReference>
<feature type="domain" description="Bromo" evidence="17">
    <location>
        <begin position="200"/>
        <end position="270"/>
    </location>
</feature>
<feature type="compositionally biased region" description="Polar residues" evidence="16">
    <location>
        <begin position="964"/>
        <end position="973"/>
    </location>
</feature>
<evidence type="ECO:0000256" key="15">
    <source>
        <dbReference type="PROSITE-ProRule" id="PRU00134"/>
    </source>
</evidence>
<gene>
    <name evidence="21" type="ORF">C0Q70_08001</name>
</gene>
<dbReference type="InterPro" id="IPR027417">
    <property type="entry name" value="P-loop_NTPase"/>
</dbReference>
<dbReference type="Pfam" id="PF00439">
    <property type="entry name" value="Bromodomain"/>
    <property type="match status" value="1"/>
</dbReference>
<sequence length="1586" mass="176471">MSHQAAVTRLQQKERDADESKKQGLPQTKQEKTEDTSPAGSVSKIRTRLSTGTLFMNGTSTFKEKDVKQLTSESSQLQKETGTSGVKRKSSTTLSSADTAIPTIPPKRRKIGQNDGSGEDNKNDYFCWFCHKDECNAFCRVCPRIYHLKCLGVSSLPKEWVCPECEKIMRAECVETRSKAMSRISVDTLCLLLRYALERMQQPGSEVFLKPVDESVVPAYRDYVFNPMDFVTLEKNIKERQYGCTEAFLADARWILHNCIVFNGLHHKMTNVARNIIKSCKHEMSEIEVCPECYQNSCLKSDGNWFVEPCHPPHTLVWAKLKGYPFWPAKALKEVNGQVDVRFFGAHDRSWVLASQVFLLSRDSPTPIKNRKGGFVGAMKELEVHIKKIKELFGGFEYAPRNTPYSHCHLYMKYNIKGEKVMHRFKVASRTKASKTDTVSADRISVASKAASALISKYNSLNSRKSNLAGPQSSASLAGLHPVRDKCTKSAVSPRAKTLRSVTDIIEERIKQQKELEEEEQEDDEHRVKEKNSNSDQDCADGVGEKCTVSVEKVCTVSGQATSINSKTSHQNEVLCEETIESDTQMKVGDIASKARDLPPGVKQGKLDESSIRHLPEKKASFERDESSKAVSLVLSSGVDYKSALTKVIETCKDKLGIKNVEDLEENINDSDADEEGDGSEENKSSERKNNKPSGPDVDVVQSMQKPQEGSAEVVVEKERLPECESMESNDIAKSFTFLKPVTVSRTSDEGTETEKQASDRDPSTKTSSNKNVSVEINVGDKVCEKPTVENKEISDKGPETSQKVDVSGKDVPSVMKSVDAPSTTDKGMKPFNSDNANTNIRPITIDDDSNDKGEDSNEPSLLMEVESEPEQELENDQLIIDLEEDDLELREDKTIKKNMPHSEKSKSVSIVKELSPSPMLRKAVQTDEKIWPGQNERGMQKQNSNFILPSSSSLVSSKPSSLGQNSNKETLSRSGQYMQLPVEESNGPAAVVTDSVRSQGHGSLTKSAAAAKPASLLADSSSHQQDETTLTPAAVRLLMGNLQQQLAHMCKEVIAVAVPEQEKSRCYQQEIDRLKWIHQQEIAEIKHNYKLSIAEMRNLWESEKSKSLGDLKRKLTKEKEEAVVAVKKKQWCANCLKEAIYYCCWNTSYCSYDCQQTHWPTHLPSCMQTQSTTGPATATTTSIPKTTGVTPLGAGTSGSGFDSDVIVMSASLGPTKVKGIDNAEKLQKFNLTPPQSSPSLTNETWRNHTGVSHAPVGQNIHFLSTSQAVSSCPPYIISSDLLPPLPPPSQPLQQLRNLQSLEVVAASPQLTYASQYRHGQKDPEEKTYTNQDHKHGQRRGGKSCIIKRYCEKRFVSKYLSTIGIDYGVTKVVVSGREIKVNIFDMAGHPIFYEVRNEFYRDSQGAVLVFDVCDRISFESLDSWVQEMNAEFGDKTECDNIVVCVCANKIDCRPRVVDEVEARLWADSHGFHYFEMSAQTGEGVNDMFQALFDGVVTTVENGGKKQPFQTQLGYTKEQIDIIQRLKNSKTDYERLGVAPGASKDDVNKAYRRMAVLLHPDKNVAPGSEEAFKLLVSARTALLKRCS</sequence>
<dbReference type="STRING" id="400727.A0A2T7PGP7"/>
<dbReference type="PANTHER" id="PTHR46453">
    <property type="entry name" value="PROTEIN KINASE C-BINDING PROTEIN 1"/>
    <property type="match status" value="1"/>
</dbReference>
<feature type="compositionally biased region" description="Basic and acidic residues" evidence="16">
    <location>
        <begin position="1320"/>
        <end position="1335"/>
    </location>
</feature>
<dbReference type="Gene3D" id="3.30.40.10">
    <property type="entry name" value="Zinc/RING finger domain, C3HC4 (zinc finger)"/>
    <property type="match status" value="1"/>
</dbReference>
<feature type="region of interest" description="Disordered" evidence="16">
    <location>
        <begin position="592"/>
        <end position="629"/>
    </location>
</feature>
<dbReference type="PRINTS" id="PR00625">
    <property type="entry name" value="JDOMAIN"/>
</dbReference>
<feature type="compositionally biased region" description="Polar residues" evidence="16">
    <location>
        <begin position="69"/>
        <end position="84"/>
    </location>
</feature>
<dbReference type="Gene3D" id="3.40.50.300">
    <property type="entry name" value="P-loop containing nucleotide triphosphate hydrolases"/>
    <property type="match status" value="1"/>
</dbReference>
<evidence type="ECO:0000256" key="6">
    <source>
        <dbReference type="ARBA" id="ARBA00022771"/>
    </source>
</evidence>
<dbReference type="PROSITE" id="PS51421">
    <property type="entry name" value="RAS"/>
    <property type="match status" value="1"/>
</dbReference>
<dbReference type="Pfam" id="PF00226">
    <property type="entry name" value="DnaJ"/>
    <property type="match status" value="1"/>
</dbReference>
<dbReference type="OrthoDB" id="6272564at2759"/>
<feature type="domain" description="MYND-type" evidence="20">
    <location>
        <begin position="1133"/>
        <end position="1167"/>
    </location>
</feature>
<dbReference type="CDD" id="cd15538">
    <property type="entry name" value="PHD_PRKCBP1"/>
    <property type="match status" value="1"/>
</dbReference>
<keyword evidence="12" id="KW-0804">Transcription</keyword>
<dbReference type="Gene3D" id="1.10.287.110">
    <property type="entry name" value="DnaJ domain"/>
    <property type="match status" value="1"/>
</dbReference>
<dbReference type="InterPro" id="IPR056987">
    <property type="entry name" value="ZMYND8_CC"/>
</dbReference>
<dbReference type="FunFam" id="3.40.50.300:FF:000697">
    <property type="entry name" value="DnaJ homolog subfamily C member 27"/>
    <property type="match status" value="1"/>
</dbReference>
<keyword evidence="7" id="KW-0862">Zinc</keyword>
<dbReference type="SMART" id="SM00173">
    <property type="entry name" value="RAS"/>
    <property type="match status" value="1"/>
</dbReference>
<comment type="caution">
    <text evidence="21">The sequence shown here is derived from an EMBL/GenBank/DDBJ whole genome shotgun (WGS) entry which is preliminary data.</text>
</comment>
<dbReference type="InterPro" id="IPR001965">
    <property type="entry name" value="Znf_PHD"/>
</dbReference>
<dbReference type="PROSITE" id="PS50865">
    <property type="entry name" value="ZF_MYND_2"/>
    <property type="match status" value="1"/>
</dbReference>
<dbReference type="SMART" id="SM00175">
    <property type="entry name" value="RAB"/>
    <property type="match status" value="1"/>
</dbReference>
<evidence type="ECO:0000256" key="7">
    <source>
        <dbReference type="ARBA" id="ARBA00022833"/>
    </source>
</evidence>
<dbReference type="FunFam" id="1.10.287.110:FF:000019">
    <property type="entry name" value="dnaJ homolog subfamily C member 27"/>
    <property type="match status" value="1"/>
</dbReference>
<dbReference type="InterPro" id="IPR001806">
    <property type="entry name" value="Small_GTPase"/>
</dbReference>
<dbReference type="SMART" id="SM00176">
    <property type="entry name" value="RAN"/>
    <property type="match status" value="1"/>
</dbReference>
<dbReference type="Pfam" id="PF00071">
    <property type="entry name" value="Ras"/>
    <property type="match status" value="1"/>
</dbReference>
<dbReference type="GO" id="GO:0005694">
    <property type="term" value="C:chromosome"/>
    <property type="evidence" value="ECO:0007669"/>
    <property type="project" value="UniProtKB-SubCell"/>
</dbReference>
<feature type="domain" description="PWWP" evidence="19">
    <location>
        <begin position="313"/>
        <end position="363"/>
    </location>
</feature>
<evidence type="ECO:0000259" key="19">
    <source>
        <dbReference type="PROSITE" id="PS50812"/>
    </source>
</evidence>
<dbReference type="SUPFAM" id="SSF52540">
    <property type="entry name" value="P-loop containing nucleoside triphosphate hydrolases"/>
    <property type="match status" value="1"/>
</dbReference>
<evidence type="ECO:0000313" key="21">
    <source>
        <dbReference type="EMBL" id="PVD32560.1"/>
    </source>
</evidence>
<feature type="compositionally biased region" description="Polar residues" evidence="16">
    <location>
        <begin position="833"/>
        <end position="842"/>
    </location>
</feature>
<feature type="region of interest" description="Disordered" evidence="16">
    <location>
        <begin position="666"/>
        <end position="877"/>
    </location>
</feature>
<reference evidence="21 22" key="1">
    <citation type="submission" date="2018-04" db="EMBL/GenBank/DDBJ databases">
        <title>The genome of golden apple snail Pomacea canaliculata provides insight into stress tolerance and invasive adaptation.</title>
        <authorList>
            <person name="Liu C."/>
            <person name="Liu B."/>
            <person name="Ren Y."/>
            <person name="Zhang Y."/>
            <person name="Wang H."/>
            <person name="Li S."/>
            <person name="Jiang F."/>
            <person name="Yin L."/>
            <person name="Zhang G."/>
            <person name="Qian W."/>
            <person name="Fan W."/>
        </authorList>
    </citation>
    <scope>NUCLEOTIDE SEQUENCE [LARGE SCALE GENOMIC DNA]</scope>
    <source>
        <strain evidence="21">SZHN2017</strain>
        <tissue evidence="21">Muscle</tissue>
    </source>
</reference>
<dbReference type="InterPro" id="IPR001487">
    <property type="entry name" value="Bromodomain"/>
</dbReference>
<evidence type="ECO:0000256" key="5">
    <source>
        <dbReference type="ARBA" id="ARBA00022741"/>
    </source>
</evidence>
<proteinExistence type="predicted"/>
<protein>
    <submittedName>
        <fullName evidence="21">Uncharacterized protein</fullName>
    </submittedName>
</protein>
<dbReference type="SMART" id="SM00271">
    <property type="entry name" value="DnaJ"/>
    <property type="match status" value="1"/>
</dbReference>
<dbReference type="InterPro" id="IPR002893">
    <property type="entry name" value="Znf_MYND"/>
</dbReference>
<dbReference type="PANTHER" id="PTHR46453:SF5">
    <property type="entry name" value="PROTEIN KINASE C-BINDING PROTEIN 1 ISOFORM X1"/>
    <property type="match status" value="1"/>
</dbReference>
<accession>A0A2T7PGP7</accession>
<dbReference type="SMART" id="SM00297">
    <property type="entry name" value="BROMO"/>
    <property type="match status" value="1"/>
</dbReference>
<dbReference type="NCBIfam" id="TIGR00231">
    <property type="entry name" value="small_GTP"/>
    <property type="match status" value="1"/>
</dbReference>
<dbReference type="InterPro" id="IPR037967">
    <property type="entry name" value="ZMYND8_Bromo_dom"/>
</dbReference>
<dbReference type="InterPro" id="IPR005225">
    <property type="entry name" value="Small_GTP-bd"/>
</dbReference>
<evidence type="ECO:0000256" key="1">
    <source>
        <dbReference type="ARBA" id="ARBA00004123"/>
    </source>
</evidence>
<dbReference type="SUPFAM" id="SSF57903">
    <property type="entry name" value="FYVE/PHD zinc finger"/>
    <property type="match status" value="1"/>
</dbReference>
<feature type="compositionally biased region" description="Basic and acidic residues" evidence="16">
    <location>
        <begin position="681"/>
        <end position="690"/>
    </location>
</feature>
<feature type="compositionally biased region" description="Basic and acidic residues" evidence="16">
    <location>
        <begin position="11"/>
        <end position="22"/>
    </location>
</feature>
<dbReference type="SUPFAM" id="SSF144232">
    <property type="entry name" value="HIT/MYND zinc finger-like"/>
    <property type="match status" value="1"/>
</dbReference>
<dbReference type="Gene3D" id="1.20.920.10">
    <property type="entry name" value="Bromodomain-like"/>
    <property type="match status" value="1"/>
</dbReference>
<evidence type="ECO:0000256" key="12">
    <source>
        <dbReference type="ARBA" id="ARBA00023163"/>
    </source>
</evidence>
<keyword evidence="6 15" id="KW-0863">Zinc-finger</keyword>
<dbReference type="CDD" id="cd05508">
    <property type="entry name" value="Bromo_RACK7"/>
    <property type="match status" value="1"/>
</dbReference>
<feature type="compositionally biased region" description="Low complexity" evidence="16">
    <location>
        <begin position="950"/>
        <end position="963"/>
    </location>
</feature>
<dbReference type="SUPFAM" id="SSF63748">
    <property type="entry name" value="Tudor/PWWP/MBT"/>
    <property type="match status" value="1"/>
</dbReference>
<evidence type="ECO:0000256" key="13">
    <source>
        <dbReference type="ARBA" id="ARBA00023242"/>
    </source>
</evidence>
<dbReference type="FunFam" id="6.10.140.2220:FF:000002">
    <property type="entry name" value="Protein kinase C-binding protein 1 isoform C"/>
    <property type="match status" value="1"/>
</dbReference>
<keyword evidence="13" id="KW-0539">Nucleus</keyword>
<dbReference type="GO" id="GO:0003714">
    <property type="term" value="F:transcription corepressor activity"/>
    <property type="evidence" value="ECO:0007669"/>
    <property type="project" value="TreeGrafter"/>
</dbReference>
<dbReference type="PROSITE" id="PS50812">
    <property type="entry name" value="PWWP"/>
    <property type="match status" value="1"/>
</dbReference>
<organism evidence="21 22">
    <name type="scientific">Pomacea canaliculata</name>
    <name type="common">Golden apple snail</name>
    <dbReference type="NCBI Taxonomy" id="400727"/>
    <lineage>
        <taxon>Eukaryota</taxon>
        <taxon>Metazoa</taxon>
        <taxon>Spiralia</taxon>
        <taxon>Lophotrochozoa</taxon>
        <taxon>Mollusca</taxon>
        <taxon>Gastropoda</taxon>
        <taxon>Caenogastropoda</taxon>
        <taxon>Architaenioglossa</taxon>
        <taxon>Ampullarioidea</taxon>
        <taxon>Ampullariidae</taxon>
        <taxon>Pomacea</taxon>
    </lineage>
</organism>
<dbReference type="Proteomes" id="UP000245119">
    <property type="component" value="Linkage Group LG4"/>
</dbReference>
<feature type="region of interest" description="Disordered" evidence="16">
    <location>
        <begin position="513"/>
        <end position="542"/>
    </location>
</feature>
<dbReference type="GO" id="GO:0005737">
    <property type="term" value="C:cytoplasm"/>
    <property type="evidence" value="ECO:0007669"/>
    <property type="project" value="TreeGrafter"/>
</dbReference>
<dbReference type="InterPro" id="IPR057053">
    <property type="entry name" value="MYND_ZMYND11_ZMYD8"/>
</dbReference>
<feature type="region of interest" description="Disordered" evidence="16">
    <location>
        <begin position="65"/>
        <end position="116"/>
    </location>
</feature>
<evidence type="ECO:0000256" key="11">
    <source>
        <dbReference type="ARBA" id="ARBA00023134"/>
    </source>
</evidence>
<feature type="compositionally biased region" description="Basic and acidic residues" evidence="16">
    <location>
        <begin position="782"/>
        <end position="799"/>
    </location>
</feature>
<keyword evidence="4" id="KW-0479">Metal-binding</keyword>
<dbReference type="CDD" id="cd04119">
    <property type="entry name" value="RJL"/>
    <property type="match status" value="1"/>
</dbReference>
<name>A0A2T7PGP7_POMCA</name>
<dbReference type="InterPro" id="IPR001623">
    <property type="entry name" value="DnaJ_domain"/>
</dbReference>
<dbReference type="PROSITE" id="PS50076">
    <property type="entry name" value="DNAJ_2"/>
    <property type="match status" value="1"/>
</dbReference>
<feature type="compositionally biased region" description="Basic and acidic residues" evidence="16">
    <location>
        <begin position="747"/>
        <end position="764"/>
    </location>
</feature>
<feature type="compositionally biased region" description="Acidic residues" evidence="16">
    <location>
        <begin position="866"/>
        <end position="877"/>
    </location>
</feature>
<feature type="region of interest" description="Disordered" evidence="16">
    <location>
        <begin position="1315"/>
        <end position="1340"/>
    </location>
</feature>
<dbReference type="SUPFAM" id="SSF46565">
    <property type="entry name" value="Chaperone J-domain"/>
    <property type="match status" value="1"/>
</dbReference>
<dbReference type="PROSITE" id="PS50014">
    <property type="entry name" value="BROMODOMAIN_2"/>
    <property type="match status" value="1"/>
</dbReference>
<evidence type="ECO:0000256" key="16">
    <source>
        <dbReference type="SAM" id="MobiDB-lite"/>
    </source>
</evidence>
<feature type="domain" description="J" evidence="18">
    <location>
        <begin position="1530"/>
        <end position="1586"/>
    </location>
</feature>
<evidence type="ECO:0000256" key="10">
    <source>
        <dbReference type="ARBA" id="ARBA00023117"/>
    </source>
</evidence>
<feature type="region of interest" description="Disordered" evidence="16">
    <location>
        <begin position="1"/>
        <end position="51"/>
    </location>
</feature>
<dbReference type="SMART" id="SM00249">
    <property type="entry name" value="PHD"/>
    <property type="match status" value="1"/>
</dbReference>
<keyword evidence="11" id="KW-0342">GTP-binding</keyword>
<keyword evidence="22" id="KW-1185">Reference proteome</keyword>
<dbReference type="SMART" id="SM00174">
    <property type="entry name" value="RHO"/>
    <property type="match status" value="1"/>
</dbReference>
<evidence type="ECO:0000256" key="2">
    <source>
        <dbReference type="ARBA" id="ARBA00004286"/>
    </source>
</evidence>
<evidence type="ECO:0000259" key="20">
    <source>
        <dbReference type="PROSITE" id="PS50865"/>
    </source>
</evidence>
<keyword evidence="9" id="KW-0805">Transcription regulation</keyword>
<dbReference type="GO" id="GO:0008270">
    <property type="term" value="F:zinc ion binding"/>
    <property type="evidence" value="ECO:0007669"/>
    <property type="project" value="UniProtKB-KW"/>
</dbReference>
<dbReference type="PROSITE" id="PS51419">
    <property type="entry name" value="RAB"/>
    <property type="match status" value="1"/>
</dbReference>
<dbReference type="GO" id="GO:0003924">
    <property type="term" value="F:GTPase activity"/>
    <property type="evidence" value="ECO:0007669"/>
    <property type="project" value="InterPro"/>
</dbReference>
<dbReference type="PRINTS" id="PR00503">
    <property type="entry name" value="BROMODOMAIN"/>
</dbReference>
<dbReference type="Gene3D" id="2.30.30.140">
    <property type="match status" value="1"/>
</dbReference>
<comment type="subcellular location">
    <subcellularLocation>
        <location evidence="2">Chromosome</location>
    </subcellularLocation>
    <subcellularLocation>
        <location evidence="1">Nucleus</location>
    </subcellularLocation>
</comment>
<dbReference type="Pfam" id="PF24324">
    <property type="entry name" value="MYND_ZMYND11_ZMYD8"/>
    <property type="match status" value="1"/>
</dbReference>
<dbReference type="Pfam" id="PF00855">
    <property type="entry name" value="PWWP"/>
    <property type="match status" value="1"/>
</dbReference>
<keyword evidence="10 14" id="KW-0103">Bromodomain</keyword>
<evidence type="ECO:0000259" key="17">
    <source>
        <dbReference type="PROSITE" id="PS50014"/>
    </source>
</evidence>
<evidence type="ECO:0000256" key="14">
    <source>
        <dbReference type="PROSITE-ProRule" id="PRU00035"/>
    </source>
</evidence>
<dbReference type="SMART" id="SM00293">
    <property type="entry name" value="PWWP"/>
    <property type="match status" value="1"/>
</dbReference>
<evidence type="ECO:0000256" key="3">
    <source>
        <dbReference type="ARBA" id="ARBA00022454"/>
    </source>
</evidence>
<dbReference type="CDD" id="cd20160">
    <property type="entry name" value="PWWP_PRKCBP1"/>
    <property type="match status" value="1"/>
</dbReference>
<dbReference type="InterPro" id="IPR013083">
    <property type="entry name" value="Znf_RING/FYVE/PHD"/>
</dbReference>
<dbReference type="GO" id="GO:0005525">
    <property type="term" value="F:GTP binding"/>
    <property type="evidence" value="ECO:0007669"/>
    <property type="project" value="UniProtKB-KW"/>
</dbReference>
<keyword evidence="3" id="KW-0158">Chromosome</keyword>
<keyword evidence="8" id="KW-0156">Chromatin regulator</keyword>
<evidence type="ECO:0000313" key="22">
    <source>
        <dbReference type="Proteomes" id="UP000245119"/>
    </source>
</evidence>
<dbReference type="CDD" id="cd06257">
    <property type="entry name" value="DnaJ"/>
    <property type="match status" value="1"/>
</dbReference>
<feature type="region of interest" description="Disordered" evidence="16">
    <location>
        <begin position="950"/>
        <end position="973"/>
    </location>
</feature>
<dbReference type="InterPro" id="IPR036869">
    <property type="entry name" value="J_dom_sf"/>
</dbReference>
<evidence type="ECO:0000256" key="8">
    <source>
        <dbReference type="ARBA" id="ARBA00022853"/>
    </source>
</evidence>
<dbReference type="GO" id="GO:0005634">
    <property type="term" value="C:nucleus"/>
    <property type="evidence" value="ECO:0007669"/>
    <property type="project" value="UniProtKB-SubCell"/>
</dbReference>